<dbReference type="EMBL" id="CM041553">
    <property type="protein sequence ID" value="KAI3353162.1"/>
    <property type="molecule type" value="Genomic_DNA"/>
</dbReference>
<evidence type="ECO:0000313" key="1">
    <source>
        <dbReference type="EMBL" id="KAI3353162.1"/>
    </source>
</evidence>
<evidence type="ECO:0000313" key="2">
    <source>
        <dbReference type="Proteomes" id="UP000831701"/>
    </source>
</evidence>
<accession>A0ACB8VC06</accession>
<dbReference type="Proteomes" id="UP000831701">
    <property type="component" value="Chromosome 23"/>
</dbReference>
<keyword evidence="2" id="KW-1185">Reference proteome</keyword>
<reference evidence="1" key="1">
    <citation type="submission" date="2022-04" db="EMBL/GenBank/DDBJ databases">
        <title>Jade perch genome.</title>
        <authorList>
            <person name="Chao B."/>
        </authorList>
    </citation>
    <scope>NUCLEOTIDE SEQUENCE</scope>
    <source>
        <strain evidence="1">CB-2022</strain>
    </source>
</reference>
<organism evidence="1 2">
    <name type="scientific">Scortum barcoo</name>
    <name type="common">barcoo grunter</name>
    <dbReference type="NCBI Taxonomy" id="214431"/>
    <lineage>
        <taxon>Eukaryota</taxon>
        <taxon>Metazoa</taxon>
        <taxon>Chordata</taxon>
        <taxon>Craniata</taxon>
        <taxon>Vertebrata</taxon>
        <taxon>Euteleostomi</taxon>
        <taxon>Actinopterygii</taxon>
        <taxon>Neopterygii</taxon>
        <taxon>Teleostei</taxon>
        <taxon>Neoteleostei</taxon>
        <taxon>Acanthomorphata</taxon>
        <taxon>Eupercaria</taxon>
        <taxon>Centrarchiformes</taxon>
        <taxon>Terapontoidei</taxon>
        <taxon>Terapontidae</taxon>
        <taxon>Scortum</taxon>
    </lineage>
</organism>
<name>A0ACB8VC06_9TELE</name>
<protein>
    <submittedName>
        <fullName evidence="1">Uncharacterized protein</fullName>
    </submittedName>
</protein>
<proteinExistence type="predicted"/>
<gene>
    <name evidence="1" type="ORF">L3Q82_019719</name>
</gene>
<comment type="caution">
    <text evidence="1">The sequence shown here is derived from an EMBL/GenBank/DDBJ whole genome shotgun (WGS) entry which is preliminary data.</text>
</comment>
<sequence length="1227" mass="133173">MRACLVFVCFLAATFALSVKSKPHGKHHGLHKTSHTAKEKDIITEEANKPQVLPTLVTFAASSPEQEDEELSSEDNANSNKEQGELEVTDRSDKRTAVLLSEEELVDLLKKEAEEEQEAEERVLDRAEEEEEGKTDKSKVESGEAVEISEDEEAVVEEKKVDDKPVTEGAAEEVTDEEKEVKEEIEEAAEKEDEVELEKEKSVEKIADKEEQGALLEETDGSTDSEIPVDLDYAADSGILQPLQIISAKMKPHSHDAQSHSKTDVKEKEASEKGLAAISDDHEQGIQNTEVADSEEVSDQDKETDKKEPEANVNPQEPKSGAGFESGSRLAGKEEDKSKNDSGSHTKGKTRKQKKNQRARKLSPQSEETPSAQEQSQPDPQESEGTSIDNTVHKAKRRRAGKWGPLVGMNPVQIRATVDLYPSSRSSPGGSIHRPEAPAGGLSVLLDPCDNFPCKRGKTCKFDADNKPGCVCQEPSECPRSVNEFDHVCGTDNKTYDTSCELFATKCNLDGTKKGHRLHLDYTGPCKLIPQCVDSELVQFPLRMRDWLKNVLLQLYEHDFMSPGFLTPKQRYRVKKIFESERRLHAGDHSIELLAQDFEKNYNMYIYPVHWQFAQLDQHPADRFLSHSEVAPLRVPLVPMEHCTARFFQECDADKDKQVSFKEWTSCFGIKNGSAEALANGAVNNNGAAAGNIANPGAKTGVSLNGEPLVARLVQLGGSLFIQPVGNQAGQALPQQLIPIGALQQNGAFLVGQAGGANVNPQVQVAQGAGAGPVTLFAVLPQGNAGGPLQGALLTPGQVQLISVAGLNNQQQPGLAGGKAAGRLRFLRSMAARLRRTQSPVMKMPATEDEEECSGMEVNAGKTQRLLATLAAMNGGVLPGLNGGVLPGLNGGLVNGAIPGMMAGGLNRPMVAGGGAGLLGQPQFAQFVPGFPAFAVPAPVPNVYGVPGVNVLPFMGVPQMAPVNPPQQPLMGNAGAAMQQQQQQPPVQPDPLGRFRRQVMKQDNTIKTTVDTQMQIGILASNSNEILRLNGLTLAALGQTQGGSILPQFVLQQQQPEVLLTPQLVNLNPQMAGPFGPQGPQLLFPNQGRLTSSHLCLSPTASKSSLGLHRIPMLRMSPSRPKTLFRCFQISSTRLMDFLSFQDSRYEGFPYYVNPYGYPQQRNTVVMQPNNGQQPLERATQRPQLPLQTWPLGTQKESTTIPPDPRGDASGPGIDEAQSNFPFLFEP</sequence>